<dbReference type="GO" id="GO:0016020">
    <property type="term" value="C:membrane"/>
    <property type="evidence" value="ECO:0007669"/>
    <property type="project" value="UniProtKB-SubCell"/>
</dbReference>
<organism evidence="14">
    <name type="scientific">Anthurium amnicola</name>
    <dbReference type="NCBI Taxonomy" id="1678845"/>
    <lineage>
        <taxon>Eukaryota</taxon>
        <taxon>Viridiplantae</taxon>
        <taxon>Streptophyta</taxon>
        <taxon>Embryophyta</taxon>
        <taxon>Tracheophyta</taxon>
        <taxon>Spermatophyta</taxon>
        <taxon>Magnoliopsida</taxon>
        <taxon>Liliopsida</taxon>
        <taxon>Araceae</taxon>
        <taxon>Pothoideae</taxon>
        <taxon>Potheae</taxon>
        <taxon>Anthurium</taxon>
    </lineage>
</organism>
<gene>
    <name evidence="14" type="primary">CYP734A6_7</name>
    <name evidence="14" type="ORF">g.118628</name>
</gene>
<dbReference type="PROSITE" id="PS00086">
    <property type="entry name" value="CYTOCHROME_P450"/>
    <property type="match status" value="1"/>
</dbReference>
<accession>A0A1D1XXK4</accession>
<dbReference type="GO" id="GO:0006629">
    <property type="term" value="P:lipid metabolic process"/>
    <property type="evidence" value="ECO:0007669"/>
    <property type="project" value="UniProtKB-ARBA"/>
</dbReference>
<evidence type="ECO:0000256" key="1">
    <source>
        <dbReference type="ARBA" id="ARBA00004370"/>
    </source>
</evidence>
<dbReference type="EMBL" id="GDJX01020845">
    <property type="protein sequence ID" value="JAT47091.1"/>
    <property type="molecule type" value="Transcribed_RNA"/>
</dbReference>
<dbReference type="GO" id="GO:0016705">
    <property type="term" value="F:oxidoreductase activity, acting on paired donors, with incorporation or reduction of molecular oxygen"/>
    <property type="evidence" value="ECO:0007669"/>
    <property type="project" value="InterPro"/>
</dbReference>
<reference evidence="14" key="1">
    <citation type="submission" date="2015-07" db="EMBL/GenBank/DDBJ databases">
        <title>Transcriptome Assembly of Anthurium amnicola.</title>
        <authorList>
            <person name="Suzuki J."/>
        </authorList>
    </citation>
    <scope>NUCLEOTIDE SEQUENCE</scope>
</reference>
<dbReference type="InterPro" id="IPR036396">
    <property type="entry name" value="Cyt_P450_sf"/>
</dbReference>
<evidence type="ECO:0000256" key="9">
    <source>
        <dbReference type="ARBA" id="ARBA00023033"/>
    </source>
</evidence>
<keyword evidence="7 12" id="KW-0560">Oxidoreductase</keyword>
<evidence type="ECO:0000256" key="12">
    <source>
        <dbReference type="RuleBase" id="RU000461"/>
    </source>
</evidence>
<feature type="binding site" description="axial binding residue" evidence="11">
    <location>
        <position position="553"/>
    </location>
    <ligand>
        <name>heme</name>
        <dbReference type="ChEBI" id="CHEBI:30413"/>
    </ligand>
    <ligandPart>
        <name>Fe</name>
        <dbReference type="ChEBI" id="CHEBI:18248"/>
    </ligandPart>
</feature>
<evidence type="ECO:0000313" key="14">
    <source>
        <dbReference type="EMBL" id="JAT47091.1"/>
    </source>
</evidence>
<proteinExistence type="inferred from homology"/>
<dbReference type="InterPro" id="IPR002401">
    <property type="entry name" value="Cyt_P450_E_grp-I"/>
</dbReference>
<comment type="subcellular location">
    <subcellularLocation>
        <location evidence="1">Membrane</location>
    </subcellularLocation>
</comment>
<evidence type="ECO:0000256" key="10">
    <source>
        <dbReference type="ARBA" id="ARBA00023136"/>
    </source>
</evidence>
<dbReference type="InterPro" id="IPR050665">
    <property type="entry name" value="Cytochrome_P450_Monooxygen"/>
</dbReference>
<keyword evidence="4 13" id="KW-0812">Transmembrane</keyword>
<dbReference type="PRINTS" id="PR00385">
    <property type="entry name" value="P450"/>
</dbReference>
<comment type="cofactor">
    <cofactor evidence="11">
        <name>heme</name>
        <dbReference type="ChEBI" id="CHEBI:30413"/>
    </cofactor>
</comment>
<evidence type="ECO:0000256" key="5">
    <source>
        <dbReference type="ARBA" id="ARBA00022723"/>
    </source>
</evidence>
<keyword evidence="3 11" id="KW-0349">Heme</keyword>
<dbReference type="SUPFAM" id="SSF48264">
    <property type="entry name" value="Cytochrome P450"/>
    <property type="match status" value="1"/>
</dbReference>
<dbReference type="Gene3D" id="1.10.630.10">
    <property type="entry name" value="Cytochrome P450"/>
    <property type="match status" value="1"/>
</dbReference>
<sequence length="607" mass="69120">TSSRRFLRLTQTGAHTSKPCIRRDKHGRGRRRQWPRIPSTICCPLQIIHDISRPLDQLLSTHPVLKPNMMLCVCKHHTHRLCGRQRQAMMEYAGKVVWSLLALGLVSWAWRALAALLWRPLALTRRFAKQGVRGPAYTLFSGSLKEIRAMNTAARKMVLDVHSHDTPPKVLPHYHTWSSQYGETFLYWFGKQPRLCISNPEMAKQVLSKFVFYKKETPRPFLLSLLGKGLVLVEGLDWVRHRRVVSPAFTMDKLKAMTKQMAECTISMFDGWRDQVIHEQGQGKEIEMSIQFQELTANVICRTAFGSSYAEGMEVFLAQKDLQLLAFTTAFDIILPGRQYLPTRANLRKWRLDRTVRGKLKSIIQRRLDSNSSSYGNDLLGLMMDACRTDSGGSQGNLTLNMDEIIDECKTFFFAGHETTSHLLTWTMFLLGSNPQWQERLREEVLRECGMQVPDADMLSKLKLTTMVLLEAVRLYCPVILMMRKSNKDLTLGNLMIPKDTTITIPVTMIHRNKDVWGADANDFNPLRFVNGISRAAKHPNALLSFSVGPRSCVGQNFALLEAKLVIAMILQRFSFSLSANYRHAPTSLLTLQPQFGLPVVMTPLCT</sequence>
<dbReference type="Pfam" id="PF00067">
    <property type="entry name" value="p450"/>
    <property type="match status" value="1"/>
</dbReference>
<dbReference type="AlphaFoldDB" id="A0A1D1XXK4"/>
<dbReference type="InterPro" id="IPR017972">
    <property type="entry name" value="Cyt_P450_CS"/>
</dbReference>
<keyword evidence="5 11" id="KW-0479">Metal-binding</keyword>
<name>A0A1D1XXK4_9ARAE</name>
<dbReference type="GO" id="GO:0004497">
    <property type="term" value="F:monooxygenase activity"/>
    <property type="evidence" value="ECO:0007669"/>
    <property type="project" value="UniProtKB-KW"/>
</dbReference>
<keyword evidence="6 13" id="KW-1133">Transmembrane helix</keyword>
<keyword evidence="8 11" id="KW-0408">Iron</keyword>
<dbReference type="PRINTS" id="PR00463">
    <property type="entry name" value="EP450I"/>
</dbReference>
<evidence type="ECO:0000256" key="4">
    <source>
        <dbReference type="ARBA" id="ARBA00022692"/>
    </source>
</evidence>
<evidence type="ECO:0000256" key="11">
    <source>
        <dbReference type="PIRSR" id="PIRSR602401-1"/>
    </source>
</evidence>
<feature type="transmembrane region" description="Helical" evidence="13">
    <location>
        <begin position="96"/>
        <end position="118"/>
    </location>
</feature>
<evidence type="ECO:0000256" key="7">
    <source>
        <dbReference type="ARBA" id="ARBA00023002"/>
    </source>
</evidence>
<keyword evidence="10 13" id="KW-0472">Membrane</keyword>
<dbReference type="PANTHER" id="PTHR24282">
    <property type="entry name" value="CYTOCHROME P450 FAMILY MEMBER"/>
    <property type="match status" value="1"/>
</dbReference>
<dbReference type="GO" id="GO:0005506">
    <property type="term" value="F:iron ion binding"/>
    <property type="evidence" value="ECO:0007669"/>
    <property type="project" value="InterPro"/>
</dbReference>
<evidence type="ECO:0000256" key="8">
    <source>
        <dbReference type="ARBA" id="ARBA00023004"/>
    </source>
</evidence>
<evidence type="ECO:0000256" key="3">
    <source>
        <dbReference type="ARBA" id="ARBA00022617"/>
    </source>
</evidence>
<evidence type="ECO:0000256" key="13">
    <source>
        <dbReference type="SAM" id="Phobius"/>
    </source>
</evidence>
<feature type="non-terminal residue" evidence="14">
    <location>
        <position position="1"/>
    </location>
</feature>
<protein>
    <submittedName>
        <fullName evidence="14">Cytochrome P450 734A6</fullName>
    </submittedName>
</protein>
<keyword evidence="9 12" id="KW-0503">Monooxygenase</keyword>
<comment type="similarity">
    <text evidence="2 12">Belongs to the cytochrome P450 family.</text>
</comment>
<evidence type="ECO:0000256" key="6">
    <source>
        <dbReference type="ARBA" id="ARBA00022989"/>
    </source>
</evidence>
<dbReference type="PANTHER" id="PTHR24282:SF135">
    <property type="entry name" value="CYTOCHROME P450 709B2"/>
    <property type="match status" value="1"/>
</dbReference>
<evidence type="ECO:0000256" key="2">
    <source>
        <dbReference type="ARBA" id="ARBA00010617"/>
    </source>
</evidence>
<dbReference type="GO" id="GO:0020037">
    <property type="term" value="F:heme binding"/>
    <property type="evidence" value="ECO:0007669"/>
    <property type="project" value="InterPro"/>
</dbReference>
<dbReference type="InterPro" id="IPR001128">
    <property type="entry name" value="Cyt_P450"/>
</dbReference>